<gene>
    <name evidence="2" type="ORF">LCOR_04562.1</name>
</gene>
<evidence type="ECO:0000313" key="3">
    <source>
        <dbReference type="Proteomes" id="UP000027586"/>
    </source>
</evidence>
<reference evidence="2" key="1">
    <citation type="submission" date="2013-08" db="EMBL/GenBank/DDBJ databases">
        <title>Gene expansion shapes genome architecture in the human pathogen Lichtheimia corymbifera: an evolutionary genomics analysis in the ancient terrestrial Mucorales (Mucoromycotina).</title>
        <authorList>
            <person name="Schwartze V.U."/>
            <person name="Winter S."/>
            <person name="Shelest E."/>
            <person name="Marcet-Houben M."/>
            <person name="Horn F."/>
            <person name="Wehner S."/>
            <person name="Hoffmann K."/>
            <person name="Riege K."/>
            <person name="Sammeth M."/>
            <person name="Nowrousian M."/>
            <person name="Valiante V."/>
            <person name="Linde J."/>
            <person name="Jacobsen I.D."/>
            <person name="Marz M."/>
            <person name="Brakhage A.A."/>
            <person name="Gabaldon T."/>
            <person name="Bocker S."/>
            <person name="Voigt K."/>
        </authorList>
    </citation>
    <scope>NUCLEOTIDE SEQUENCE [LARGE SCALE GENOMIC DNA]</scope>
    <source>
        <strain evidence="2">FSU 9682</strain>
    </source>
</reference>
<dbReference type="AlphaFoldDB" id="A0A068RTY6"/>
<feature type="compositionally biased region" description="Basic and acidic residues" evidence="1">
    <location>
        <begin position="114"/>
        <end position="136"/>
    </location>
</feature>
<keyword evidence="3" id="KW-1185">Reference proteome</keyword>
<protein>
    <submittedName>
        <fullName evidence="2">Uncharacterized protein</fullName>
    </submittedName>
</protein>
<dbReference type="OrthoDB" id="2269860at2759"/>
<name>A0A068RTY6_9FUNG</name>
<dbReference type="Proteomes" id="UP000027586">
    <property type="component" value="Unassembled WGS sequence"/>
</dbReference>
<sequence>MNRLTLVKRSSAIIKSKPLIPSCTQHVRWMAQRPADLEHEEYKPWANENSTCGTTRETVDRRVASDNCVDAEKELNEDREESESRGEPGVLEYSAANSRMSQQTSGEDGMWRQSDVDRNPSRYEQQPKRPPPREGLFKPAKKNVYRNLT</sequence>
<feature type="compositionally biased region" description="Polar residues" evidence="1">
    <location>
        <begin position="47"/>
        <end position="56"/>
    </location>
</feature>
<organism evidence="2 3">
    <name type="scientific">Lichtheimia corymbifera JMRC:FSU:9682</name>
    <dbReference type="NCBI Taxonomy" id="1263082"/>
    <lineage>
        <taxon>Eukaryota</taxon>
        <taxon>Fungi</taxon>
        <taxon>Fungi incertae sedis</taxon>
        <taxon>Mucoromycota</taxon>
        <taxon>Mucoromycotina</taxon>
        <taxon>Mucoromycetes</taxon>
        <taxon>Mucorales</taxon>
        <taxon>Lichtheimiaceae</taxon>
        <taxon>Lichtheimia</taxon>
    </lineage>
</organism>
<dbReference type="VEuPathDB" id="FungiDB:LCOR_04562.1"/>
<evidence type="ECO:0000256" key="1">
    <source>
        <dbReference type="SAM" id="MobiDB-lite"/>
    </source>
</evidence>
<proteinExistence type="predicted"/>
<evidence type="ECO:0000313" key="2">
    <source>
        <dbReference type="EMBL" id="CDH53180.1"/>
    </source>
</evidence>
<feature type="region of interest" description="Disordered" evidence="1">
    <location>
        <begin position="47"/>
        <end position="149"/>
    </location>
</feature>
<dbReference type="EMBL" id="CBTN010000016">
    <property type="protein sequence ID" value="CDH53180.1"/>
    <property type="molecule type" value="Genomic_DNA"/>
</dbReference>
<feature type="compositionally biased region" description="Polar residues" evidence="1">
    <location>
        <begin position="95"/>
        <end position="106"/>
    </location>
</feature>
<feature type="compositionally biased region" description="Basic and acidic residues" evidence="1">
    <location>
        <begin position="57"/>
        <end position="86"/>
    </location>
</feature>
<feature type="compositionally biased region" description="Basic residues" evidence="1">
    <location>
        <begin position="139"/>
        <end position="149"/>
    </location>
</feature>
<accession>A0A068RTY6</accession>
<comment type="caution">
    <text evidence="2">The sequence shown here is derived from an EMBL/GenBank/DDBJ whole genome shotgun (WGS) entry which is preliminary data.</text>
</comment>